<accession>A0A552WXE3</accession>
<gene>
    <name evidence="1" type="ORF">FJ693_01000</name>
</gene>
<dbReference type="AlphaFoldDB" id="A0A552WXE3"/>
<evidence type="ECO:0000313" key="2">
    <source>
        <dbReference type="Proteomes" id="UP000318693"/>
    </source>
</evidence>
<organism evidence="1 2">
    <name type="scientific">Georgenia yuyongxinii</name>
    <dbReference type="NCBI Taxonomy" id="2589797"/>
    <lineage>
        <taxon>Bacteria</taxon>
        <taxon>Bacillati</taxon>
        <taxon>Actinomycetota</taxon>
        <taxon>Actinomycetes</taxon>
        <taxon>Micrococcales</taxon>
        <taxon>Bogoriellaceae</taxon>
        <taxon>Georgenia</taxon>
    </lineage>
</organism>
<reference evidence="1 2" key="1">
    <citation type="submission" date="2019-07" db="EMBL/GenBank/DDBJ databases">
        <title>Georgenia wutianyii sp. nov. and Georgenia *** sp. nov. isolated from plateau pika (Ochotona curzoniae) in the Qinghai-Tibet plateau of China.</title>
        <authorList>
            <person name="Tian Z."/>
        </authorList>
    </citation>
    <scope>NUCLEOTIDE SEQUENCE [LARGE SCALE GENOMIC DNA]</scope>
    <source>
        <strain evidence="1 2">Z446</strain>
    </source>
</reference>
<evidence type="ECO:0000313" key="1">
    <source>
        <dbReference type="EMBL" id="TRW47511.1"/>
    </source>
</evidence>
<protein>
    <submittedName>
        <fullName evidence="1">Uncharacterized protein</fullName>
    </submittedName>
</protein>
<dbReference type="Proteomes" id="UP000318693">
    <property type="component" value="Unassembled WGS sequence"/>
</dbReference>
<name>A0A552WXE3_9MICO</name>
<proteinExistence type="predicted"/>
<keyword evidence="2" id="KW-1185">Reference proteome</keyword>
<sequence>MDEEPLRPINWNLLSPEEAEVAWLDLNVWVNWLRNTYGLPPTVIPPLWHRHDELVWELSALHTHWLACYDSDASPSAPIAWHRDFADARTRLREWVAICGTRLDRDRPTRTTTWPGEEPAEIPEERAITNRAEDFGIFVADDLLHRARVRQHARQATTAHHHQHGGGS</sequence>
<dbReference type="EMBL" id="VJXR01000002">
    <property type="protein sequence ID" value="TRW47511.1"/>
    <property type="molecule type" value="Genomic_DNA"/>
</dbReference>
<comment type="caution">
    <text evidence="1">The sequence shown here is derived from an EMBL/GenBank/DDBJ whole genome shotgun (WGS) entry which is preliminary data.</text>
</comment>